<dbReference type="AlphaFoldDB" id="A0A6A6C773"/>
<dbReference type="GeneID" id="54571309"/>
<reference evidence="1" key="1">
    <citation type="journal article" date="2020" name="Stud. Mycol.">
        <title>101 Dothideomycetes genomes: a test case for predicting lifestyles and emergence of pathogens.</title>
        <authorList>
            <person name="Haridas S."/>
            <person name="Albert R."/>
            <person name="Binder M."/>
            <person name="Bloem J."/>
            <person name="Labutti K."/>
            <person name="Salamov A."/>
            <person name="Andreopoulos B."/>
            <person name="Baker S."/>
            <person name="Barry K."/>
            <person name="Bills G."/>
            <person name="Bluhm B."/>
            <person name="Cannon C."/>
            <person name="Castanera R."/>
            <person name="Culley D."/>
            <person name="Daum C."/>
            <person name="Ezra D."/>
            <person name="Gonzalez J."/>
            <person name="Henrissat B."/>
            <person name="Kuo A."/>
            <person name="Liang C."/>
            <person name="Lipzen A."/>
            <person name="Lutzoni F."/>
            <person name="Magnuson J."/>
            <person name="Mondo S."/>
            <person name="Nolan M."/>
            <person name="Ohm R."/>
            <person name="Pangilinan J."/>
            <person name="Park H.-J."/>
            <person name="Ramirez L."/>
            <person name="Alfaro M."/>
            <person name="Sun H."/>
            <person name="Tritt A."/>
            <person name="Yoshinaga Y."/>
            <person name="Zwiers L.-H."/>
            <person name="Turgeon B."/>
            <person name="Goodwin S."/>
            <person name="Spatafora J."/>
            <person name="Crous P."/>
            <person name="Grigoriev I."/>
        </authorList>
    </citation>
    <scope>NUCLEOTIDE SEQUENCE</scope>
    <source>
        <strain evidence="1">ATCC 36951</strain>
    </source>
</reference>
<protein>
    <submittedName>
        <fullName evidence="1">Uncharacterized protein</fullName>
    </submittedName>
</protein>
<gene>
    <name evidence="1" type="ORF">M409DRAFT_68900</name>
</gene>
<organism evidence="1 2">
    <name type="scientific">Zasmidium cellare ATCC 36951</name>
    <dbReference type="NCBI Taxonomy" id="1080233"/>
    <lineage>
        <taxon>Eukaryota</taxon>
        <taxon>Fungi</taxon>
        <taxon>Dikarya</taxon>
        <taxon>Ascomycota</taxon>
        <taxon>Pezizomycotina</taxon>
        <taxon>Dothideomycetes</taxon>
        <taxon>Dothideomycetidae</taxon>
        <taxon>Mycosphaerellales</taxon>
        <taxon>Mycosphaerellaceae</taxon>
        <taxon>Zasmidium</taxon>
    </lineage>
</organism>
<sequence>MFPVTQPLAQSENKALLFQRLGLNERDPRHRHLYSLMKAEAIEGWSRLTARRDALSPRLQQDWSLEPPYTFGQIDEVAFQAEAIYMWHHAQASTRTIYELGQHSKGDLKDNWIIRWLLWHVFRYRDDRNRIHPNLRQVAPPLPQSQGSTAAHVRHENPVRFWDPVREHYRD</sequence>
<dbReference type="Proteomes" id="UP000799537">
    <property type="component" value="Unassembled WGS sequence"/>
</dbReference>
<name>A0A6A6C773_ZASCE</name>
<dbReference type="EMBL" id="ML993611">
    <property type="protein sequence ID" value="KAF2162964.1"/>
    <property type="molecule type" value="Genomic_DNA"/>
</dbReference>
<proteinExistence type="predicted"/>
<dbReference type="OrthoDB" id="4502478at2759"/>
<evidence type="ECO:0000313" key="1">
    <source>
        <dbReference type="EMBL" id="KAF2162964.1"/>
    </source>
</evidence>
<dbReference type="RefSeq" id="XP_033663853.1">
    <property type="nucleotide sequence ID" value="XM_033818037.1"/>
</dbReference>
<accession>A0A6A6C773</accession>
<evidence type="ECO:0000313" key="2">
    <source>
        <dbReference type="Proteomes" id="UP000799537"/>
    </source>
</evidence>
<keyword evidence="2" id="KW-1185">Reference proteome</keyword>